<dbReference type="Pfam" id="PF14534">
    <property type="entry name" value="DUF4440"/>
    <property type="match status" value="1"/>
</dbReference>
<dbReference type="Proteomes" id="UP000046176">
    <property type="component" value="Unassembled WGS sequence"/>
</dbReference>
<dbReference type="AlphaFoldDB" id="A0A0T7FHW8"/>
<name>A0A0T7FHW8_NEOGA</name>
<feature type="domain" description="DUF4440" evidence="1">
    <location>
        <begin position="12"/>
        <end position="116"/>
    </location>
</feature>
<dbReference type="EMBL" id="CCRH01000006">
    <property type="protein sequence ID" value="CDZ34625.1"/>
    <property type="molecule type" value="Genomic_DNA"/>
</dbReference>
<evidence type="ECO:0000313" key="3">
    <source>
        <dbReference type="Proteomes" id="UP000046176"/>
    </source>
</evidence>
<dbReference type="OrthoDB" id="8410162at2"/>
<sequence>MARPSDLDHIAGLLQAKASALVRQSRADLEALLDEEFTYINARGEVCDRHQYLDRYCSETGLRFLKQETTVVRIVPFEPVLAVVLDCEDEFEFRDERSGGLYRALYMFRKQADRWLWCAGQATEIR</sequence>
<reference evidence="2 3" key="1">
    <citation type="submission" date="2014-08" db="EMBL/GenBank/DDBJ databases">
        <authorList>
            <person name="Chen Y.-H."/>
        </authorList>
    </citation>
    <scope>NUCLEOTIDE SEQUENCE [LARGE SCALE GENOMIC DNA]</scope>
</reference>
<evidence type="ECO:0000313" key="2">
    <source>
        <dbReference type="EMBL" id="CDZ34625.1"/>
    </source>
</evidence>
<protein>
    <recommendedName>
        <fullName evidence="1">DUF4440 domain-containing protein</fullName>
    </recommendedName>
</protein>
<gene>
    <name evidence="2" type="ORF">NGAL_HAMBI1145_24280</name>
</gene>
<dbReference type="Gene3D" id="3.10.450.50">
    <property type="match status" value="1"/>
</dbReference>
<organism evidence="2 3">
    <name type="scientific">Neorhizobium galegae bv. officinalis</name>
    <dbReference type="NCBI Taxonomy" id="323656"/>
    <lineage>
        <taxon>Bacteria</taxon>
        <taxon>Pseudomonadati</taxon>
        <taxon>Pseudomonadota</taxon>
        <taxon>Alphaproteobacteria</taxon>
        <taxon>Hyphomicrobiales</taxon>
        <taxon>Rhizobiaceae</taxon>
        <taxon>Rhizobium/Agrobacterium group</taxon>
        <taxon>Neorhizobium</taxon>
    </lineage>
</organism>
<dbReference type="InterPro" id="IPR032710">
    <property type="entry name" value="NTF2-like_dom_sf"/>
</dbReference>
<dbReference type="SUPFAM" id="SSF54427">
    <property type="entry name" value="NTF2-like"/>
    <property type="match status" value="1"/>
</dbReference>
<accession>A0A0T7FHW8</accession>
<dbReference type="InterPro" id="IPR027843">
    <property type="entry name" value="DUF4440"/>
</dbReference>
<evidence type="ECO:0000259" key="1">
    <source>
        <dbReference type="Pfam" id="PF14534"/>
    </source>
</evidence>
<proteinExistence type="predicted"/>
<dbReference type="RefSeq" id="WP_046666617.1">
    <property type="nucleotide sequence ID" value="NZ_CCRH01000006.1"/>
</dbReference>